<sequence length="188" mass="21174">MALWFASSFGLELDTLKVKEHETGQVHIVNFQQENSIPEPTSSNDEPCRASTFSTLPEGEKNRIEQILFLLDKFCVGDNFYHKQSMMVDGLPRSYLVKQCHQDLNNMCDLEGLKGKFPGAKVSSVENLLADHIADYINKNMGFCTETGSIRIKISGDGAKMTNNSNHLPFCKLVKVLCQLRETEQLEL</sequence>
<protein>
    <submittedName>
        <fullName evidence="1">Uncharacterized protein</fullName>
    </submittedName>
</protein>
<dbReference type="AlphaFoldDB" id="A0A7D9KXL1"/>
<reference evidence="1" key="1">
    <citation type="submission" date="2020-04" db="EMBL/GenBank/DDBJ databases">
        <authorList>
            <person name="Alioto T."/>
            <person name="Alioto T."/>
            <person name="Gomez Garrido J."/>
        </authorList>
    </citation>
    <scope>NUCLEOTIDE SEQUENCE</scope>
    <source>
        <strain evidence="1">A484AB</strain>
    </source>
</reference>
<evidence type="ECO:0000313" key="2">
    <source>
        <dbReference type="Proteomes" id="UP001152795"/>
    </source>
</evidence>
<keyword evidence="2" id="KW-1185">Reference proteome</keyword>
<comment type="caution">
    <text evidence="1">The sequence shown here is derived from an EMBL/GenBank/DDBJ whole genome shotgun (WGS) entry which is preliminary data.</text>
</comment>
<proteinExistence type="predicted"/>
<organism evidence="1 2">
    <name type="scientific">Paramuricea clavata</name>
    <name type="common">Red gorgonian</name>
    <name type="synonym">Violescent sea-whip</name>
    <dbReference type="NCBI Taxonomy" id="317549"/>
    <lineage>
        <taxon>Eukaryota</taxon>
        <taxon>Metazoa</taxon>
        <taxon>Cnidaria</taxon>
        <taxon>Anthozoa</taxon>
        <taxon>Octocorallia</taxon>
        <taxon>Malacalcyonacea</taxon>
        <taxon>Plexauridae</taxon>
        <taxon>Paramuricea</taxon>
    </lineage>
</organism>
<name>A0A7D9KXL1_PARCT</name>
<dbReference type="Proteomes" id="UP001152795">
    <property type="component" value="Unassembled WGS sequence"/>
</dbReference>
<accession>A0A7D9KXL1</accession>
<dbReference type="PANTHER" id="PTHR31424:SF3">
    <property type="entry name" value="RING-TYPE DOMAIN-CONTAINING PROTEIN"/>
    <property type="match status" value="1"/>
</dbReference>
<dbReference type="EMBL" id="CACRXK020011960">
    <property type="protein sequence ID" value="CAB4022410.1"/>
    <property type="molecule type" value="Genomic_DNA"/>
</dbReference>
<dbReference type="PANTHER" id="PTHR31424">
    <property type="entry name" value="PROTEIN CBG23806"/>
    <property type="match status" value="1"/>
</dbReference>
<dbReference type="OrthoDB" id="5988554at2759"/>
<evidence type="ECO:0000313" key="1">
    <source>
        <dbReference type="EMBL" id="CAB4022410.1"/>
    </source>
</evidence>
<gene>
    <name evidence="1" type="ORF">PACLA_8A083532</name>
</gene>